<keyword evidence="4" id="KW-1185">Reference proteome</keyword>
<feature type="compositionally biased region" description="Basic and acidic residues" evidence="1">
    <location>
        <begin position="636"/>
        <end position="652"/>
    </location>
</feature>
<feature type="compositionally biased region" description="Basic residues" evidence="1">
    <location>
        <begin position="242"/>
        <end position="255"/>
    </location>
</feature>
<evidence type="ECO:0000256" key="1">
    <source>
        <dbReference type="SAM" id="MobiDB-lite"/>
    </source>
</evidence>
<feature type="chain" id="PRO_5043807159" evidence="2">
    <location>
        <begin position="22"/>
        <end position="735"/>
    </location>
</feature>
<dbReference type="Proteomes" id="UP001153954">
    <property type="component" value="Unassembled WGS sequence"/>
</dbReference>
<feature type="region of interest" description="Disordered" evidence="1">
    <location>
        <begin position="633"/>
        <end position="652"/>
    </location>
</feature>
<feature type="compositionally biased region" description="Basic and acidic residues" evidence="1">
    <location>
        <begin position="219"/>
        <end position="241"/>
    </location>
</feature>
<evidence type="ECO:0000313" key="3">
    <source>
        <dbReference type="EMBL" id="CAH2083854.1"/>
    </source>
</evidence>
<sequence>MFKLLCILNFIILVTPNPLQGATTCPLASYQPNYLSEIPLSSNFIPYQQQNTVRYRLAPSIQTVPHSYNGQLSGYYLDNGLTNTQTSSLVNPIRIYDQDGFDLKYYVPNTNRIPNVVNNYIIVPPEYIKLNLGNGNVLQSHNVNKNNKYVKENSHKEKVKCKREENVEVRDTYCSNFENTLVDSKSNNSLPRKILRSQDNNKKIKKSKNADNNSQMSESPKRENNSDAGKDEKGDNIEEHKSNRKGNKKSKKNKNSNKNSKIKEKTKSISKDPKHEIHEGIVSRDKVKDDKKTADVEVCFDINEECACLENRKPRNNCYEPKINYQQQFPRGFSENIVSYLNNIMSNPQFSSNYLNSFGNFPYNFDYLFQIPQKCCKCSNNSNKCSKNNRKNSKSNKTGRKCKSNNGNSTTAKQNENKNQNHKGTSKECKQIVALEPQFINIEETKPIIPQETTKSLEERNDKTVKETDLKELEQEILEIPQVQTDTESIKFDADDDSNETVYVAPVLNENDFPNVDSNEVIDDYYPDFRADNIYLSKEEYEYNFHDRHYYNSDNKAEMSIERSRYEHIDGKNLKHFNDVINDVTDKHVNKKSKQKKNHVNNMQISSELEFRTPPPLQFPDFKTEMINRDQFTSRSEIHDQPDESDNENDRDRAYHYQTPIYAVKESNDLDLNHKNGVETVYAHSKVIKYGSTPSVEEKLTVNSKETKNGDKNLFSTDGKTTVIIARSLGYPEDY</sequence>
<comment type="caution">
    <text evidence="3">The sequence shown here is derived from an EMBL/GenBank/DDBJ whole genome shotgun (WGS) entry which is preliminary data.</text>
</comment>
<gene>
    <name evidence="3" type="ORF">EEDITHA_LOCUS480</name>
</gene>
<dbReference type="AlphaFoldDB" id="A0AAU9T8B6"/>
<evidence type="ECO:0000256" key="2">
    <source>
        <dbReference type="SAM" id="SignalP"/>
    </source>
</evidence>
<accession>A0AAU9T8B6</accession>
<name>A0AAU9T8B6_EUPED</name>
<feature type="region of interest" description="Disordered" evidence="1">
    <location>
        <begin position="384"/>
        <end position="427"/>
    </location>
</feature>
<organism evidence="3 4">
    <name type="scientific">Euphydryas editha</name>
    <name type="common">Edith's checkerspot</name>
    <dbReference type="NCBI Taxonomy" id="104508"/>
    <lineage>
        <taxon>Eukaryota</taxon>
        <taxon>Metazoa</taxon>
        <taxon>Ecdysozoa</taxon>
        <taxon>Arthropoda</taxon>
        <taxon>Hexapoda</taxon>
        <taxon>Insecta</taxon>
        <taxon>Pterygota</taxon>
        <taxon>Neoptera</taxon>
        <taxon>Endopterygota</taxon>
        <taxon>Lepidoptera</taxon>
        <taxon>Glossata</taxon>
        <taxon>Ditrysia</taxon>
        <taxon>Papilionoidea</taxon>
        <taxon>Nymphalidae</taxon>
        <taxon>Nymphalinae</taxon>
        <taxon>Euphydryas</taxon>
    </lineage>
</organism>
<reference evidence="3" key="1">
    <citation type="submission" date="2022-03" db="EMBL/GenBank/DDBJ databases">
        <authorList>
            <person name="Tunstrom K."/>
        </authorList>
    </citation>
    <scope>NUCLEOTIDE SEQUENCE</scope>
</reference>
<proteinExistence type="predicted"/>
<feature type="compositionally biased region" description="Polar residues" evidence="1">
    <location>
        <begin position="181"/>
        <end position="190"/>
    </location>
</feature>
<feature type="compositionally biased region" description="Polar residues" evidence="1">
    <location>
        <begin position="404"/>
        <end position="418"/>
    </location>
</feature>
<evidence type="ECO:0000313" key="4">
    <source>
        <dbReference type="Proteomes" id="UP001153954"/>
    </source>
</evidence>
<protein>
    <submittedName>
        <fullName evidence="3">Uncharacterized protein</fullName>
    </submittedName>
</protein>
<feature type="compositionally biased region" description="Basic residues" evidence="1">
    <location>
        <begin position="387"/>
        <end position="403"/>
    </location>
</feature>
<feature type="compositionally biased region" description="Basic and acidic residues" evidence="1">
    <location>
        <begin position="261"/>
        <end position="287"/>
    </location>
</feature>
<feature type="signal peptide" evidence="2">
    <location>
        <begin position="1"/>
        <end position="21"/>
    </location>
</feature>
<dbReference type="EMBL" id="CAKOGL010000002">
    <property type="protein sequence ID" value="CAH2083854.1"/>
    <property type="molecule type" value="Genomic_DNA"/>
</dbReference>
<feature type="region of interest" description="Disordered" evidence="1">
    <location>
        <begin position="181"/>
        <end position="287"/>
    </location>
</feature>
<keyword evidence="2" id="KW-0732">Signal</keyword>